<protein>
    <submittedName>
        <fullName evidence="3">Uncharacterized protein</fullName>
    </submittedName>
</protein>
<keyword evidence="2" id="KW-0472">Membrane</keyword>
<keyword evidence="2" id="KW-1133">Transmembrane helix</keyword>
<proteinExistence type="predicted"/>
<feature type="compositionally biased region" description="Basic and acidic residues" evidence="1">
    <location>
        <begin position="1"/>
        <end position="10"/>
    </location>
</feature>
<gene>
    <name evidence="3" type="ORF">FPZ22_00985</name>
</gene>
<feature type="compositionally biased region" description="Polar residues" evidence="1">
    <location>
        <begin position="11"/>
        <end position="22"/>
    </location>
</feature>
<organism evidence="3 4">
    <name type="scientific">Luteimonas granuli</name>
    <dbReference type="NCBI Taxonomy" id="1176533"/>
    <lineage>
        <taxon>Bacteria</taxon>
        <taxon>Pseudomonadati</taxon>
        <taxon>Pseudomonadota</taxon>
        <taxon>Gammaproteobacteria</taxon>
        <taxon>Lysobacterales</taxon>
        <taxon>Lysobacteraceae</taxon>
        <taxon>Luteimonas</taxon>
    </lineage>
</organism>
<dbReference type="KEGG" id="lug:FPZ22_00985"/>
<evidence type="ECO:0000256" key="2">
    <source>
        <dbReference type="SAM" id="Phobius"/>
    </source>
</evidence>
<reference evidence="3 4" key="1">
    <citation type="submission" date="2019-07" db="EMBL/GenBank/DDBJ databases">
        <title>Full genome sequence of Luteimonas sp. Gr-4.</title>
        <authorList>
            <person name="Im W.-T."/>
        </authorList>
    </citation>
    <scope>NUCLEOTIDE SEQUENCE [LARGE SCALE GENOMIC DNA]</scope>
    <source>
        <strain evidence="3 4">Gr-4</strain>
    </source>
</reference>
<evidence type="ECO:0000313" key="3">
    <source>
        <dbReference type="EMBL" id="QDW65649.1"/>
    </source>
</evidence>
<dbReference type="Proteomes" id="UP000316584">
    <property type="component" value="Chromosome"/>
</dbReference>
<evidence type="ECO:0000256" key="1">
    <source>
        <dbReference type="SAM" id="MobiDB-lite"/>
    </source>
</evidence>
<evidence type="ECO:0000313" key="4">
    <source>
        <dbReference type="Proteomes" id="UP000316584"/>
    </source>
</evidence>
<keyword evidence="2" id="KW-0812">Transmembrane</keyword>
<dbReference type="EMBL" id="CP042218">
    <property type="protein sequence ID" value="QDW65649.1"/>
    <property type="molecule type" value="Genomic_DNA"/>
</dbReference>
<keyword evidence="4" id="KW-1185">Reference proteome</keyword>
<sequence length="128" mass="14298">MSNDLTRSKQSEAGLTTGSESQGLLHRAFQDLSPEDQRKFQAKATELALQQEVANLDAKRKFEASGAEMHRHVDLVKEHEKIKSDFTIHSEFETASGKTTVKVSKANNTLYIVIAVVIAVVFFVMFSR</sequence>
<dbReference type="AlphaFoldDB" id="A0A518N180"/>
<dbReference type="RefSeq" id="WP_144889450.1">
    <property type="nucleotide sequence ID" value="NZ_CP042218.1"/>
</dbReference>
<accession>A0A518N180</accession>
<name>A0A518N180_9GAMM</name>
<feature type="transmembrane region" description="Helical" evidence="2">
    <location>
        <begin position="108"/>
        <end position="126"/>
    </location>
</feature>
<feature type="region of interest" description="Disordered" evidence="1">
    <location>
        <begin position="1"/>
        <end position="22"/>
    </location>
</feature>